<dbReference type="EMBL" id="JBHUEN010000054">
    <property type="protein sequence ID" value="MFD1883894.1"/>
    <property type="molecule type" value="Genomic_DNA"/>
</dbReference>
<sequence>NHRGPMNRSECRAEGGGQRTLTDDFIPFRNELLEVVRCISIYADDAGYGPLLHSFFERVAEYFYPPDGMTSWNETDFDIFRFIGWEMYLHVCTAVFLSGRPDLFEAIVGTPYYSEGAARRHGGHRAIQSFDIFSNRIAILEARNQQLQQRRLVPEADLIKARCADSPHDFDSIMQIDFILYMRAEIHSSGRWVPQTLVYKASHWQAPFKAFLKARSRLQFEGLAIYLAISNKAELDAFVADVAQKTKWSPKWDWDRLDPAKLTDHENLCTIP</sequence>
<comment type="caution">
    <text evidence="1">The sequence shown here is derived from an EMBL/GenBank/DDBJ whole genome shotgun (WGS) entry which is preliminary data.</text>
</comment>
<protein>
    <submittedName>
        <fullName evidence="1">Uncharacterized protein</fullName>
    </submittedName>
</protein>
<accession>A0ABW4RDT1</accession>
<reference evidence="2" key="1">
    <citation type="journal article" date="2019" name="Int. J. Syst. Evol. Microbiol.">
        <title>The Global Catalogue of Microorganisms (GCM) 10K type strain sequencing project: providing services to taxonomists for standard genome sequencing and annotation.</title>
        <authorList>
            <consortium name="The Broad Institute Genomics Platform"/>
            <consortium name="The Broad Institute Genome Sequencing Center for Infectious Disease"/>
            <person name="Wu L."/>
            <person name="Ma J."/>
        </authorList>
    </citation>
    <scope>NUCLEOTIDE SEQUENCE [LARGE SCALE GENOMIC DNA]</scope>
    <source>
        <strain evidence="2">CCUG 56029</strain>
    </source>
</reference>
<dbReference type="Proteomes" id="UP001597213">
    <property type="component" value="Unassembled WGS sequence"/>
</dbReference>
<keyword evidence="2" id="KW-1185">Reference proteome</keyword>
<organism evidence="1 2">
    <name type="scientific">Paracoccus pacificus</name>
    <dbReference type="NCBI Taxonomy" id="1463598"/>
    <lineage>
        <taxon>Bacteria</taxon>
        <taxon>Pseudomonadati</taxon>
        <taxon>Pseudomonadota</taxon>
        <taxon>Alphaproteobacteria</taxon>
        <taxon>Rhodobacterales</taxon>
        <taxon>Paracoccaceae</taxon>
        <taxon>Paracoccus</taxon>
    </lineage>
</organism>
<proteinExistence type="predicted"/>
<feature type="non-terminal residue" evidence="1">
    <location>
        <position position="1"/>
    </location>
</feature>
<evidence type="ECO:0000313" key="1">
    <source>
        <dbReference type="EMBL" id="MFD1883894.1"/>
    </source>
</evidence>
<evidence type="ECO:0000313" key="2">
    <source>
        <dbReference type="Proteomes" id="UP001597213"/>
    </source>
</evidence>
<dbReference type="RefSeq" id="WP_379145622.1">
    <property type="nucleotide sequence ID" value="NZ_JBHUEN010000054.1"/>
</dbReference>
<gene>
    <name evidence="1" type="ORF">ACFSCT_19460</name>
</gene>
<name>A0ABW4RDT1_9RHOB</name>